<dbReference type="STRING" id="1409788.NC99_01310"/>
<dbReference type="Proteomes" id="UP000036958">
    <property type="component" value="Unassembled WGS sequence"/>
</dbReference>
<keyword evidence="2" id="KW-1185">Reference proteome</keyword>
<dbReference type="Gene3D" id="2.40.160.60">
    <property type="entry name" value="Outer membrane protein transport protein (OMPP1/FadL/TodX)"/>
    <property type="match status" value="1"/>
</dbReference>
<comment type="caution">
    <text evidence="1">The sequence shown here is derived from an EMBL/GenBank/DDBJ whole genome shotgun (WGS) entry which is preliminary data.</text>
</comment>
<dbReference type="EMBL" id="LGIA01000006">
    <property type="protein sequence ID" value="KOH47088.1"/>
    <property type="molecule type" value="Genomic_DNA"/>
</dbReference>
<sequence>MVRSYAVFVLLLIVGSVAGQEVFRVPARFRSMGDASVSLQSPLSLFSNPAGIGSEKQPAFGVQYEKRFLLNELSTASAFVVLPVSKTNFGFSFSQFGQDLYRETKLSFAVAKRLSGRVLAALQFHYFNLNLPENREHAATLMVDIGAQYRVGRDFWIGAQLFNPYPLLVQRLQLEFDYPMVMRLGMHKVFDELILVAVDIRRQDDSRLGVSSGLELRIREQLQLRLGVETLGSIFSLGVGYSINRIQTDLAFSHHQYLGYSPSFSIYYQLP</sequence>
<dbReference type="OrthoDB" id="9758448at2"/>
<dbReference type="AlphaFoldDB" id="A0A0L8VFD3"/>
<evidence type="ECO:0000313" key="1">
    <source>
        <dbReference type="EMBL" id="KOH47088.1"/>
    </source>
</evidence>
<gene>
    <name evidence="1" type="ORF">NC99_01310</name>
</gene>
<organism evidence="1 2">
    <name type="scientific">Sunxiuqinia dokdonensis</name>
    <dbReference type="NCBI Taxonomy" id="1409788"/>
    <lineage>
        <taxon>Bacteria</taxon>
        <taxon>Pseudomonadati</taxon>
        <taxon>Bacteroidota</taxon>
        <taxon>Bacteroidia</taxon>
        <taxon>Marinilabiliales</taxon>
        <taxon>Prolixibacteraceae</taxon>
        <taxon>Sunxiuqinia</taxon>
    </lineage>
</organism>
<name>A0A0L8VFD3_9BACT</name>
<protein>
    <submittedName>
        <fullName evidence="1">Uncharacterized protein</fullName>
    </submittedName>
</protein>
<accession>A0A0L8VFD3</accession>
<proteinExistence type="predicted"/>
<evidence type="ECO:0000313" key="2">
    <source>
        <dbReference type="Proteomes" id="UP000036958"/>
    </source>
</evidence>
<reference evidence="2" key="1">
    <citation type="submission" date="2015-07" db="EMBL/GenBank/DDBJ databases">
        <title>Genome sequencing of Sunxiuqinia dokdonensis strain SK.</title>
        <authorList>
            <person name="Ahn S."/>
            <person name="Kim B.-C."/>
        </authorList>
    </citation>
    <scope>NUCLEOTIDE SEQUENCE [LARGE SCALE GENOMIC DNA]</scope>
    <source>
        <strain evidence="2">SK</strain>
    </source>
</reference>
<dbReference type="RefSeq" id="WP_053178785.1">
    <property type="nucleotide sequence ID" value="NZ_LGIA01000006.1"/>
</dbReference>